<dbReference type="HOGENOM" id="CLU_3044079_0_0_9"/>
<proteinExistence type="predicted"/>
<organism evidence="2 3">
    <name type="scientific">Heliobacterium modesticaldum (strain ATCC 51547 / Ice1)</name>
    <dbReference type="NCBI Taxonomy" id="498761"/>
    <lineage>
        <taxon>Bacteria</taxon>
        <taxon>Bacillati</taxon>
        <taxon>Bacillota</taxon>
        <taxon>Clostridia</taxon>
        <taxon>Eubacteriales</taxon>
        <taxon>Heliobacteriaceae</taxon>
        <taxon>Heliomicrobium</taxon>
    </lineage>
</organism>
<evidence type="ECO:0000256" key="1">
    <source>
        <dbReference type="SAM" id="MobiDB-lite"/>
    </source>
</evidence>
<gene>
    <name evidence="2" type="ORF">HM1_1038</name>
</gene>
<evidence type="ECO:0000313" key="3">
    <source>
        <dbReference type="Proteomes" id="UP000008550"/>
    </source>
</evidence>
<dbReference type="EMBL" id="CP000930">
    <property type="protein sequence ID" value="ABZ83536.1"/>
    <property type="molecule type" value="Genomic_DNA"/>
</dbReference>
<keyword evidence="3" id="KW-1185">Reference proteome</keyword>
<evidence type="ECO:0000313" key="2">
    <source>
        <dbReference type="EMBL" id="ABZ83536.1"/>
    </source>
</evidence>
<protein>
    <submittedName>
        <fullName evidence="2">Uncharacterized protein</fullName>
    </submittedName>
</protein>
<accession>B0TIB6</accession>
<reference evidence="2 3" key="1">
    <citation type="journal article" date="2008" name="J. Bacteriol.">
        <title>The genome of Heliobacterium modesticaldum, a phototrophic representative of the Firmicutes containing the simplest photosynthetic apparatus.</title>
        <authorList>
            <person name="Sattley W.M."/>
            <person name="Madigan M.T."/>
            <person name="Swingley W.D."/>
            <person name="Cheung P.C."/>
            <person name="Clocksin K.M."/>
            <person name="Conrad A.L."/>
            <person name="Dejesa L.C."/>
            <person name="Honchak B.M."/>
            <person name="Jung D.O."/>
            <person name="Karbach L.E."/>
            <person name="Kurdoglu A."/>
            <person name="Lahiri S."/>
            <person name="Mastrian S.D."/>
            <person name="Page L.E."/>
            <person name="Taylor H.L."/>
            <person name="Wang Z.T."/>
            <person name="Raymond J."/>
            <person name="Chen M."/>
            <person name="Blankenship R.E."/>
            <person name="Touchman J.W."/>
        </authorList>
    </citation>
    <scope>NUCLEOTIDE SEQUENCE [LARGE SCALE GENOMIC DNA]</scope>
    <source>
        <strain evidence="3">ATCC 51547 / Ice1</strain>
    </source>
</reference>
<dbReference type="STRING" id="498761.HM1_1038"/>
<dbReference type="AlphaFoldDB" id="B0TIB6"/>
<feature type="region of interest" description="Disordered" evidence="1">
    <location>
        <begin position="30"/>
        <end position="54"/>
    </location>
</feature>
<dbReference type="Proteomes" id="UP000008550">
    <property type="component" value="Chromosome"/>
</dbReference>
<sequence>MVRYLERHRRSNIRSDIGDDIRNGIGITIRNNTRTSPTPRFAGADNEIMTKKEK</sequence>
<dbReference type="KEGG" id="hmo:HM1_1038"/>
<name>B0TIB6_HELMI</name>
<dbReference type="RefSeq" id="WP_012282065.1">
    <property type="nucleotide sequence ID" value="NC_010337.2"/>
</dbReference>